<keyword evidence="2" id="KW-1133">Transmembrane helix</keyword>
<sequence length="362" mass="41210">MNLIETTPPFLSPTSSHPTLLLSSPPLHPFLAQTRSRMSEANIAACSDKVGNWMRLVSFLCIVLLPPSPFFSSLACVNSVDVTLLPGPPLMALPYPVSKSVSIFSSRFFFCLFAFFSFRSFGSFLNISHPERFQGILADTYMPFSPAVFRSNPLFSASSRPGKHNPFLTTSIQSAPIILPNTPFQHWLLFPLPGLFSITYVLSNKKRKNKKHNKDKRKGRRKKKKKTNQHNFSNEREEREKIHHPLPPQQGARKVQKITKSSRFFILAAQSIACCPDIQLYIYVFSIYIVYLYIYQIFKPPSGIRLSRLQPPRQASSIPRHPGRPADKKETRQQREKASLLLSGSRLFPPQSEPEFIIAELY</sequence>
<proteinExistence type="predicted"/>
<feature type="compositionally biased region" description="Basic and acidic residues" evidence="1">
    <location>
        <begin position="324"/>
        <end position="338"/>
    </location>
</feature>
<evidence type="ECO:0000256" key="1">
    <source>
        <dbReference type="SAM" id="MobiDB-lite"/>
    </source>
</evidence>
<comment type="caution">
    <text evidence="3">The sequence shown here is derived from an EMBL/GenBank/DDBJ whole genome shotgun (WGS) entry which is preliminary data.</text>
</comment>
<evidence type="ECO:0008006" key="5">
    <source>
        <dbReference type="Google" id="ProtNLM"/>
    </source>
</evidence>
<dbReference type="EMBL" id="ABSU01000012">
    <property type="protein sequence ID" value="EFE32937.1"/>
    <property type="molecule type" value="Genomic_DNA"/>
</dbReference>
<dbReference type="GeneID" id="9519856"/>
<reference evidence="4" key="1">
    <citation type="journal article" date="2011" name="Genome Biol.">
        <title>Comparative and functional genomics provide insights into the pathogenicity of dermatophytic fungi.</title>
        <authorList>
            <person name="Burmester A."/>
            <person name="Shelest E."/>
            <person name="Gloeckner G."/>
            <person name="Heddergott C."/>
            <person name="Schindler S."/>
            <person name="Staib P."/>
            <person name="Heidel A."/>
            <person name="Felder M."/>
            <person name="Petzold A."/>
            <person name="Szafranski K."/>
            <person name="Feuermann M."/>
            <person name="Pedruzzi I."/>
            <person name="Priebe S."/>
            <person name="Groth M."/>
            <person name="Winkler R."/>
            <person name="Li W."/>
            <person name="Kniemeyer O."/>
            <person name="Schroeckh V."/>
            <person name="Hertweck C."/>
            <person name="Hube B."/>
            <person name="White T.C."/>
            <person name="Platzer M."/>
            <person name="Guthke R."/>
            <person name="Heitman J."/>
            <person name="Woestemeyer J."/>
            <person name="Zipfel P.F."/>
            <person name="Monod M."/>
            <person name="Brakhage A.A."/>
        </authorList>
    </citation>
    <scope>NUCLEOTIDE SEQUENCE [LARGE SCALE GENOMIC DNA]</scope>
    <source>
        <strain evidence="4">ATCC MYA-4681 / CBS 112371</strain>
    </source>
</reference>
<dbReference type="KEGG" id="abe:ARB_00024"/>
<feature type="transmembrane region" description="Helical" evidence="2">
    <location>
        <begin position="280"/>
        <end position="298"/>
    </location>
</feature>
<feature type="region of interest" description="Disordered" evidence="1">
    <location>
        <begin position="308"/>
        <end position="349"/>
    </location>
</feature>
<accession>D4AV15</accession>
<evidence type="ECO:0000313" key="3">
    <source>
        <dbReference type="EMBL" id="EFE32937.1"/>
    </source>
</evidence>
<feature type="compositionally biased region" description="Basic and acidic residues" evidence="1">
    <location>
        <begin position="233"/>
        <end position="243"/>
    </location>
</feature>
<evidence type="ECO:0000313" key="4">
    <source>
        <dbReference type="Proteomes" id="UP000008866"/>
    </source>
</evidence>
<dbReference type="Proteomes" id="UP000008866">
    <property type="component" value="Unassembled WGS sequence"/>
</dbReference>
<feature type="region of interest" description="Disordered" evidence="1">
    <location>
        <begin position="206"/>
        <end position="253"/>
    </location>
</feature>
<dbReference type="RefSeq" id="XP_003013577.1">
    <property type="nucleotide sequence ID" value="XM_003013531.1"/>
</dbReference>
<keyword evidence="2" id="KW-0812">Transmembrane</keyword>
<name>D4AV15_ARTBC</name>
<keyword evidence="4" id="KW-1185">Reference proteome</keyword>
<gene>
    <name evidence="3" type="ORF">ARB_00024</name>
</gene>
<keyword evidence="2" id="KW-0472">Membrane</keyword>
<dbReference type="HOGENOM" id="CLU_764988_0_0_1"/>
<feature type="compositionally biased region" description="Basic residues" evidence="1">
    <location>
        <begin position="206"/>
        <end position="228"/>
    </location>
</feature>
<feature type="transmembrane region" description="Helical" evidence="2">
    <location>
        <begin position="184"/>
        <end position="202"/>
    </location>
</feature>
<protein>
    <recommendedName>
        <fullName evidence="5">Transmembrane protein</fullName>
    </recommendedName>
</protein>
<organism evidence="3 4">
    <name type="scientific">Arthroderma benhamiae (strain ATCC MYA-4681 / CBS 112371)</name>
    <name type="common">Trichophyton mentagrophytes</name>
    <dbReference type="NCBI Taxonomy" id="663331"/>
    <lineage>
        <taxon>Eukaryota</taxon>
        <taxon>Fungi</taxon>
        <taxon>Dikarya</taxon>
        <taxon>Ascomycota</taxon>
        <taxon>Pezizomycotina</taxon>
        <taxon>Eurotiomycetes</taxon>
        <taxon>Eurotiomycetidae</taxon>
        <taxon>Onygenales</taxon>
        <taxon>Arthrodermataceae</taxon>
        <taxon>Trichophyton</taxon>
    </lineage>
</organism>
<evidence type="ECO:0000256" key="2">
    <source>
        <dbReference type="SAM" id="Phobius"/>
    </source>
</evidence>
<dbReference type="AlphaFoldDB" id="D4AV15"/>